<evidence type="ECO:0000256" key="1">
    <source>
        <dbReference type="SAM" id="Phobius"/>
    </source>
</evidence>
<gene>
    <name evidence="3" type="ORF">SAE02_69710</name>
</gene>
<accession>A0A512E264</accession>
<evidence type="ECO:0008006" key="5">
    <source>
        <dbReference type="Google" id="ProtNLM"/>
    </source>
</evidence>
<feature type="signal peptide" evidence="2">
    <location>
        <begin position="1"/>
        <end position="21"/>
    </location>
</feature>
<keyword evidence="1" id="KW-0472">Membrane</keyword>
<feature type="transmembrane region" description="Helical" evidence="1">
    <location>
        <begin position="37"/>
        <end position="59"/>
    </location>
</feature>
<keyword evidence="2" id="KW-0732">Signal</keyword>
<reference evidence="3 4" key="1">
    <citation type="submission" date="2019-07" db="EMBL/GenBank/DDBJ databases">
        <title>Whole genome shotgun sequence of Skermanella aerolata NBRC 106429.</title>
        <authorList>
            <person name="Hosoyama A."/>
            <person name="Uohara A."/>
            <person name="Ohji S."/>
            <person name="Ichikawa N."/>
        </authorList>
    </citation>
    <scope>NUCLEOTIDE SEQUENCE [LARGE SCALE GENOMIC DNA]</scope>
    <source>
        <strain evidence="3 4">NBRC 106429</strain>
    </source>
</reference>
<feature type="chain" id="PRO_5021702816" description="Conjugal transfer protein TrbC" evidence="2">
    <location>
        <begin position="22"/>
        <end position="104"/>
    </location>
</feature>
<sequence length="104" mass="10035">MKRISPAVASAAVLAPSYAFAGAGKYPFVKNLADLMADITGPIGGIAIAIGCALIGILVMMRGGGAAIASGVTFVLGAGIIAWSATSPTTFGMAAGAVLPLSGP</sequence>
<feature type="transmembrane region" description="Helical" evidence="1">
    <location>
        <begin position="66"/>
        <end position="85"/>
    </location>
</feature>
<dbReference type="Proteomes" id="UP000321523">
    <property type="component" value="Unassembled WGS sequence"/>
</dbReference>
<keyword evidence="1" id="KW-0812">Transmembrane</keyword>
<comment type="caution">
    <text evidence="3">The sequence shown here is derived from an EMBL/GenBank/DDBJ whole genome shotgun (WGS) entry which is preliminary data.</text>
</comment>
<organism evidence="3 4">
    <name type="scientific">Skermanella aerolata</name>
    <dbReference type="NCBI Taxonomy" id="393310"/>
    <lineage>
        <taxon>Bacteria</taxon>
        <taxon>Pseudomonadati</taxon>
        <taxon>Pseudomonadota</taxon>
        <taxon>Alphaproteobacteria</taxon>
        <taxon>Rhodospirillales</taxon>
        <taxon>Azospirillaceae</taxon>
        <taxon>Skermanella</taxon>
    </lineage>
</organism>
<dbReference type="RefSeq" id="WP_044435913.1">
    <property type="nucleotide sequence ID" value="NZ_BJYZ01000051.1"/>
</dbReference>
<keyword evidence="4" id="KW-1185">Reference proteome</keyword>
<name>A0A512E264_9PROT</name>
<evidence type="ECO:0000313" key="3">
    <source>
        <dbReference type="EMBL" id="GEO42823.1"/>
    </source>
</evidence>
<dbReference type="InterPro" id="IPR007039">
    <property type="entry name" value="TrbC/VirB2"/>
</dbReference>
<proteinExistence type="predicted"/>
<dbReference type="Pfam" id="PF04956">
    <property type="entry name" value="TrbC"/>
    <property type="match status" value="1"/>
</dbReference>
<dbReference type="EMBL" id="BJYZ01000051">
    <property type="protein sequence ID" value="GEO42823.1"/>
    <property type="molecule type" value="Genomic_DNA"/>
</dbReference>
<protein>
    <recommendedName>
        <fullName evidence="5">Conjugal transfer protein TrbC</fullName>
    </recommendedName>
</protein>
<dbReference type="AlphaFoldDB" id="A0A512E264"/>
<evidence type="ECO:0000313" key="4">
    <source>
        <dbReference type="Proteomes" id="UP000321523"/>
    </source>
</evidence>
<evidence type="ECO:0000256" key="2">
    <source>
        <dbReference type="SAM" id="SignalP"/>
    </source>
</evidence>
<keyword evidence="1" id="KW-1133">Transmembrane helix</keyword>